<comment type="caution">
    <text evidence="3">The sequence shown here is derived from an EMBL/GenBank/DDBJ whole genome shotgun (WGS) entry which is preliminary data.</text>
</comment>
<name>A0ABQ6ITU0_9MICO</name>
<reference evidence="4" key="1">
    <citation type="journal article" date="2019" name="Int. J. Syst. Evol. Microbiol.">
        <title>The Global Catalogue of Microorganisms (GCM) 10K type strain sequencing project: providing services to taxonomists for standard genome sequencing and annotation.</title>
        <authorList>
            <consortium name="The Broad Institute Genomics Platform"/>
            <consortium name="The Broad Institute Genome Sequencing Center for Infectious Disease"/>
            <person name="Wu L."/>
            <person name="Ma J."/>
        </authorList>
    </citation>
    <scope>NUCLEOTIDE SEQUENCE [LARGE SCALE GENOMIC DNA]</scope>
    <source>
        <strain evidence="4">NBRC 113072</strain>
    </source>
</reference>
<keyword evidence="4" id="KW-1185">Reference proteome</keyword>
<evidence type="ECO:0000259" key="2">
    <source>
        <dbReference type="Pfam" id="PF19348"/>
    </source>
</evidence>
<dbReference type="EMBL" id="BSUO01000001">
    <property type="protein sequence ID" value="GMA41364.1"/>
    <property type="molecule type" value="Genomic_DNA"/>
</dbReference>
<dbReference type="RefSeq" id="WP_284304912.1">
    <property type="nucleotide sequence ID" value="NZ_BSUO01000001.1"/>
</dbReference>
<dbReference type="Proteomes" id="UP001157126">
    <property type="component" value="Unassembled WGS sequence"/>
</dbReference>
<evidence type="ECO:0000256" key="1">
    <source>
        <dbReference type="SAM" id="MobiDB-lite"/>
    </source>
</evidence>
<feature type="domain" description="DUF5926" evidence="2">
    <location>
        <begin position="29"/>
        <end position="304"/>
    </location>
</feature>
<dbReference type="InterPro" id="IPR045970">
    <property type="entry name" value="DUF5926"/>
</dbReference>
<gene>
    <name evidence="3" type="ORF">GCM10025883_34090</name>
</gene>
<sequence>MGKASRRARQAERRQGSTVSTAAPFVARPFEGLPGETDIVAMREIVPAATATVRLRRDSEALVAAAGEAGVPETLTLATVLPMAWPGLHRADGVRMIGLQSGSTSGDHSRDIAHVLLELLGTPEGMPARPTTVAEYATPRLQDLVDLDAPLVVDMHETFDFWIAPGRDLDAEGKASLEQTNASIIPTTRLSSVESAYWCRVGERTHLRWLLPHDEDRATDALARLVAAGAESLGPDTRLLGAFRACGLLVPVWDLDPALEAGDHEDAVAALSARFEEAYAADGSLTPEERRARAGLLGRQMTLR</sequence>
<feature type="region of interest" description="Disordered" evidence="1">
    <location>
        <begin position="1"/>
        <end position="22"/>
    </location>
</feature>
<dbReference type="Pfam" id="PF19348">
    <property type="entry name" value="DUF5926"/>
    <property type="match status" value="1"/>
</dbReference>
<evidence type="ECO:0000313" key="3">
    <source>
        <dbReference type="EMBL" id="GMA41364.1"/>
    </source>
</evidence>
<protein>
    <submittedName>
        <fullName evidence="3">Preprotein translocase SecA</fullName>
    </submittedName>
</protein>
<proteinExistence type="predicted"/>
<organism evidence="3 4">
    <name type="scientific">Mobilicoccus caccae</name>
    <dbReference type="NCBI Taxonomy" id="1859295"/>
    <lineage>
        <taxon>Bacteria</taxon>
        <taxon>Bacillati</taxon>
        <taxon>Actinomycetota</taxon>
        <taxon>Actinomycetes</taxon>
        <taxon>Micrococcales</taxon>
        <taxon>Dermatophilaceae</taxon>
        <taxon>Mobilicoccus</taxon>
    </lineage>
</organism>
<accession>A0ABQ6ITU0</accession>
<evidence type="ECO:0000313" key="4">
    <source>
        <dbReference type="Proteomes" id="UP001157126"/>
    </source>
</evidence>